<evidence type="ECO:0000256" key="4">
    <source>
        <dbReference type="ARBA" id="ARBA00023002"/>
    </source>
</evidence>
<dbReference type="PRINTS" id="PR00368">
    <property type="entry name" value="FADPNR"/>
</dbReference>
<comment type="caution">
    <text evidence="6">The sequence shown here is derived from an EMBL/GenBank/DDBJ whole genome shotgun (WGS) entry which is preliminary data.</text>
</comment>
<dbReference type="EMBL" id="JADGJD010000351">
    <property type="protein sequence ID" value="KAJ3051853.1"/>
    <property type="molecule type" value="Genomic_DNA"/>
</dbReference>
<dbReference type="GO" id="GO:0005737">
    <property type="term" value="C:cytoplasm"/>
    <property type="evidence" value="ECO:0007669"/>
    <property type="project" value="TreeGrafter"/>
</dbReference>
<dbReference type="AlphaFoldDB" id="A0AAD5X4S9"/>
<dbReference type="GO" id="GO:0004174">
    <property type="term" value="F:electron-transferring-flavoprotein dehydrogenase activity"/>
    <property type="evidence" value="ECO:0007669"/>
    <property type="project" value="TreeGrafter"/>
</dbReference>
<keyword evidence="4" id="KW-0560">Oxidoreductase</keyword>
<reference evidence="6" key="1">
    <citation type="submission" date="2020-05" db="EMBL/GenBank/DDBJ databases">
        <title>Phylogenomic resolution of chytrid fungi.</title>
        <authorList>
            <person name="Stajich J.E."/>
            <person name="Amses K."/>
            <person name="Simmons R."/>
            <person name="Seto K."/>
            <person name="Myers J."/>
            <person name="Bonds A."/>
            <person name="Quandt C.A."/>
            <person name="Barry K."/>
            <person name="Liu P."/>
            <person name="Grigoriev I."/>
            <person name="Longcore J.E."/>
            <person name="James T.Y."/>
        </authorList>
    </citation>
    <scope>NUCLEOTIDE SEQUENCE</scope>
    <source>
        <strain evidence="6">JEL0318</strain>
    </source>
</reference>
<dbReference type="PANTHER" id="PTHR43735:SF3">
    <property type="entry name" value="FERROPTOSIS SUPPRESSOR PROTEIN 1"/>
    <property type="match status" value="1"/>
</dbReference>
<sequence>MTETKKIVIVGGGYGGVATAMELDKLIGSRADVEIILITKTETTFHNIATPRALVEPAFAERLFVPYTNVFAKSKTSKIVNGTVKTIETNLVKLEGGSTISFDHLVIATGSAYPAPFKVPTTTKSAGIEAVKTVATAIKSASNIVIVGGGPVGVELAGEIAVDHPIKKVTVVQAAPTLMVGPYSDKFKSRVLSGLKSRNVNVILNERITNLDTLFPDPTQKGYHEGQTTLTTSTNRTIEADLVFLATGTATFNSAPASSLGAEVIDAKSQIKTLPTLQLPSHPHIFALGDVSSTTEGKKLSFIAGMQAPVVAQNIVSLLSSPQKPKLKEFSPPGMTVGLVTLGRTGGVAQMGVVLGDWFARMLKSGDLLTKRRWGDLKVADQYKW</sequence>
<dbReference type="InterPro" id="IPR023753">
    <property type="entry name" value="FAD/NAD-binding_dom"/>
</dbReference>
<dbReference type="PANTHER" id="PTHR43735">
    <property type="entry name" value="APOPTOSIS-INDUCING FACTOR 1"/>
    <property type="match status" value="1"/>
</dbReference>
<dbReference type="Proteomes" id="UP001212841">
    <property type="component" value="Unassembled WGS sequence"/>
</dbReference>
<evidence type="ECO:0000313" key="6">
    <source>
        <dbReference type="EMBL" id="KAJ3051853.1"/>
    </source>
</evidence>
<accession>A0AAD5X4S9</accession>
<comment type="similarity">
    <text evidence="1">Belongs to the FAD-dependent oxidoreductase family.</text>
</comment>
<dbReference type="Pfam" id="PF07992">
    <property type="entry name" value="Pyr_redox_2"/>
    <property type="match status" value="1"/>
</dbReference>
<dbReference type="Gene3D" id="3.50.50.100">
    <property type="match status" value="1"/>
</dbReference>
<evidence type="ECO:0000256" key="3">
    <source>
        <dbReference type="ARBA" id="ARBA00022827"/>
    </source>
</evidence>
<feature type="domain" description="FAD/NAD(P)-binding" evidence="5">
    <location>
        <begin position="5"/>
        <end position="295"/>
    </location>
</feature>
<evidence type="ECO:0000313" key="7">
    <source>
        <dbReference type="Proteomes" id="UP001212841"/>
    </source>
</evidence>
<dbReference type="SUPFAM" id="SSF51905">
    <property type="entry name" value="FAD/NAD(P)-binding domain"/>
    <property type="match status" value="1"/>
</dbReference>
<dbReference type="GO" id="GO:0050660">
    <property type="term" value="F:flavin adenine dinucleotide binding"/>
    <property type="evidence" value="ECO:0007669"/>
    <property type="project" value="TreeGrafter"/>
</dbReference>
<dbReference type="PRINTS" id="PR00469">
    <property type="entry name" value="PNDRDTASEII"/>
</dbReference>
<proteinExistence type="inferred from homology"/>
<dbReference type="InterPro" id="IPR036188">
    <property type="entry name" value="FAD/NAD-bd_sf"/>
</dbReference>
<evidence type="ECO:0000259" key="5">
    <source>
        <dbReference type="Pfam" id="PF07992"/>
    </source>
</evidence>
<keyword evidence="7" id="KW-1185">Reference proteome</keyword>
<name>A0AAD5X4S9_9FUNG</name>
<keyword evidence="3" id="KW-0274">FAD</keyword>
<evidence type="ECO:0000256" key="2">
    <source>
        <dbReference type="ARBA" id="ARBA00022630"/>
    </source>
</evidence>
<keyword evidence="2" id="KW-0285">Flavoprotein</keyword>
<gene>
    <name evidence="6" type="primary">AIFM2</name>
    <name evidence="6" type="ORF">HK097_007142</name>
</gene>
<protein>
    <submittedName>
        <fullName evidence="6">Apoptosis-inducing factor 2</fullName>
    </submittedName>
</protein>
<organism evidence="6 7">
    <name type="scientific">Rhizophlyctis rosea</name>
    <dbReference type="NCBI Taxonomy" id="64517"/>
    <lineage>
        <taxon>Eukaryota</taxon>
        <taxon>Fungi</taxon>
        <taxon>Fungi incertae sedis</taxon>
        <taxon>Chytridiomycota</taxon>
        <taxon>Chytridiomycota incertae sedis</taxon>
        <taxon>Chytridiomycetes</taxon>
        <taxon>Rhizophlyctidales</taxon>
        <taxon>Rhizophlyctidaceae</taxon>
        <taxon>Rhizophlyctis</taxon>
    </lineage>
</organism>
<evidence type="ECO:0000256" key="1">
    <source>
        <dbReference type="ARBA" id="ARBA00006442"/>
    </source>
</evidence>